<reference evidence="1 2" key="1">
    <citation type="submission" date="2015-09" db="EMBL/GenBank/DDBJ databases">
        <authorList>
            <consortium name="Pathogen Informatics"/>
        </authorList>
    </citation>
    <scope>NUCLEOTIDE SEQUENCE [LARGE SCALE GENOMIC DNA]</scope>
    <source>
        <strain evidence="1 2">2789STDY5834970</strain>
    </source>
</reference>
<evidence type="ECO:0000313" key="2">
    <source>
        <dbReference type="Proteomes" id="UP000095649"/>
    </source>
</evidence>
<dbReference type="AlphaFoldDB" id="A0A173SDH9"/>
<dbReference type="EMBL" id="CYXN01000005">
    <property type="protein sequence ID" value="CUM88604.1"/>
    <property type="molecule type" value="Genomic_DNA"/>
</dbReference>
<sequence length="143" mass="16321">MSNFSYFMKANKKVKENVFHPVTASLCDANGKPIDWEFRHITSKENDEIREDCTKEIPVTGKPNLYRPHVDGSKYTKELLIKSIVTPDLYNVELQNSYGVKRPDDLLMAMVDDPGEYNALVAFVQNLQGFNTSFNDLVDEAKN</sequence>
<dbReference type="Proteomes" id="UP000095649">
    <property type="component" value="Unassembled WGS sequence"/>
</dbReference>
<gene>
    <name evidence="1" type="primary">yqbN</name>
    <name evidence="1" type="ORF">ERS852582_00973</name>
</gene>
<dbReference type="OrthoDB" id="1807498at2"/>
<dbReference type="Gene3D" id="3.30.2220.30">
    <property type="match status" value="1"/>
</dbReference>
<dbReference type="InterPro" id="IPR014986">
    <property type="entry name" value="XkdN-like"/>
</dbReference>
<dbReference type="InterPro" id="IPR038559">
    <property type="entry name" value="XkdN-like_sf"/>
</dbReference>
<proteinExistence type="predicted"/>
<evidence type="ECO:0000313" key="1">
    <source>
        <dbReference type="EMBL" id="CUM88604.1"/>
    </source>
</evidence>
<name>A0A173SDH9_9FIRM</name>
<dbReference type="RefSeq" id="WP_055185577.1">
    <property type="nucleotide sequence ID" value="NZ_CYXN01000005.1"/>
</dbReference>
<accession>A0A173SDH9</accession>
<dbReference type="Pfam" id="PF08890">
    <property type="entry name" value="Phage_TAC_5"/>
    <property type="match status" value="1"/>
</dbReference>
<organism evidence="1 2">
    <name type="scientific">Faecalibacterium prausnitzii</name>
    <dbReference type="NCBI Taxonomy" id="853"/>
    <lineage>
        <taxon>Bacteria</taxon>
        <taxon>Bacillati</taxon>
        <taxon>Bacillota</taxon>
        <taxon>Clostridia</taxon>
        <taxon>Eubacteriales</taxon>
        <taxon>Oscillospiraceae</taxon>
        <taxon>Faecalibacterium</taxon>
    </lineage>
</organism>
<protein>
    <submittedName>
        <fullName evidence="1">Phage XkdN-like protein</fullName>
    </submittedName>
</protein>